<reference evidence="1 2" key="1">
    <citation type="submission" date="2017-08" db="EMBL/GenBank/DDBJ databases">
        <title>Burning lignite coal seam in the remote Altai Mountains harbors a hydrogen-driven thermophilic microbial community.</title>
        <authorList>
            <person name="Kadnikov V.V."/>
            <person name="Mardanov A.V."/>
            <person name="Ivasenko D."/>
            <person name="Beletsky A.V."/>
            <person name="Karnachuk O.V."/>
            <person name="Ravin N.V."/>
        </authorList>
    </citation>
    <scope>NUCLEOTIDE SEQUENCE [LARGE SCALE GENOMIC DNA]</scope>
    <source>
        <strain evidence="1">AL31</strain>
    </source>
</reference>
<evidence type="ECO:0000313" key="1">
    <source>
        <dbReference type="EMBL" id="PTQ51414.1"/>
    </source>
</evidence>
<name>A0A2T5G5E8_9BACL</name>
<gene>
    <name evidence="1" type="ORF">BLITH_1491</name>
</gene>
<proteinExistence type="predicted"/>
<protein>
    <submittedName>
        <fullName evidence="1">Uncharacterized protein</fullName>
    </submittedName>
</protein>
<dbReference type="Proteomes" id="UP000244016">
    <property type="component" value="Unassembled WGS sequence"/>
</dbReference>
<accession>A0A2T5G5E8</accession>
<dbReference type="AlphaFoldDB" id="A0A2T5G5E8"/>
<evidence type="ECO:0000313" key="2">
    <source>
        <dbReference type="Proteomes" id="UP000244016"/>
    </source>
</evidence>
<dbReference type="EMBL" id="PEBW01000005">
    <property type="protein sequence ID" value="PTQ51414.1"/>
    <property type="molecule type" value="Genomic_DNA"/>
</dbReference>
<comment type="caution">
    <text evidence="1">The sequence shown here is derived from an EMBL/GenBank/DDBJ whole genome shotgun (WGS) entry which is preliminary data.</text>
</comment>
<sequence>MGFGALRRPAFARDIARVTGARALRVSEVCVRPTVSGSLRRCREGG</sequence>
<organism evidence="1 2">
    <name type="scientific">Brockia lithotrophica</name>
    <dbReference type="NCBI Taxonomy" id="933949"/>
    <lineage>
        <taxon>Bacteria</taxon>
        <taxon>Bacillati</taxon>
        <taxon>Bacillota</taxon>
        <taxon>Bacilli</taxon>
        <taxon>Bacillales</taxon>
        <taxon>Bacillales Family X. Incertae Sedis</taxon>
        <taxon>Brockia</taxon>
    </lineage>
</organism>